<dbReference type="PANTHER" id="PTHR21015:SF22">
    <property type="entry name" value="GLYCOSYLTRANSFERASE"/>
    <property type="match status" value="1"/>
</dbReference>
<evidence type="ECO:0000256" key="2">
    <source>
        <dbReference type="PIRSR" id="PIRSR620023-2"/>
    </source>
</evidence>
<feature type="active site" description="Proton acceptor" evidence="1">
    <location>
        <position position="17"/>
    </location>
</feature>
<dbReference type="AlphaFoldDB" id="J2IBS9"/>
<dbReference type="PATRIC" id="fig|1197174.4.peg.2885"/>
<dbReference type="Gene3D" id="3.40.50.2000">
    <property type="entry name" value="Glycogen Phosphorylase B"/>
    <property type="match status" value="1"/>
</dbReference>
<accession>J2IBS9</accession>
<dbReference type="PANTHER" id="PTHR21015">
    <property type="entry name" value="UDP-N-ACETYLGLUCOSAMINE--N-ACETYLMURAMYL-(PENTAPEPTIDE) PYROPHOSPHORYL-UNDECAPRENOL N-ACETYLGLUCOSAMINE TRANSFERASE 1"/>
    <property type="match status" value="1"/>
</dbReference>
<name>J2IBS9_9ALTE</name>
<evidence type="ECO:0000256" key="1">
    <source>
        <dbReference type="PIRSR" id="PIRSR620023-1"/>
    </source>
</evidence>
<dbReference type="Gene3D" id="3.40.50.11190">
    <property type="match status" value="1"/>
</dbReference>
<dbReference type="NCBIfam" id="TIGR03590">
    <property type="entry name" value="PseG"/>
    <property type="match status" value="1"/>
</dbReference>
<protein>
    <submittedName>
        <fullName evidence="3">FlaR protein (FlaR)</fullName>
    </submittedName>
</protein>
<dbReference type="InterPro" id="IPR020023">
    <property type="entry name" value="PseG"/>
</dbReference>
<dbReference type="GO" id="GO:0016757">
    <property type="term" value="F:glycosyltransferase activity"/>
    <property type="evidence" value="ECO:0007669"/>
    <property type="project" value="TreeGrafter"/>
</dbReference>
<evidence type="ECO:0000313" key="3">
    <source>
        <dbReference type="EMBL" id="EJI84119.1"/>
    </source>
</evidence>
<dbReference type="SUPFAM" id="SSF53756">
    <property type="entry name" value="UDP-Glycosyltransferase/glycogen phosphorylase"/>
    <property type="match status" value="1"/>
</dbReference>
<feature type="binding site" evidence="2">
    <location>
        <position position="254"/>
    </location>
    <ligand>
        <name>substrate</name>
    </ligand>
</feature>
<feature type="binding site" evidence="2">
    <location>
        <position position="156"/>
    </location>
    <ligand>
        <name>substrate</name>
    </ligand>
</feature>
<organism evidence="3 4">
    <name type="scientific">Alishewanella aestuarii B11</name>
    <dbReference type="NCBI Taxonomy" id="1197174"/>
    <lineage>
        <taxon>Bacteria</taxon>
        <taxon>Pseudomonadati</taxon>
        <taxon>Pseudomonadota</taxon>
        <taxon>Gammaproteobacteria</taxon>
        <taxon>Alteromonadales</taxon>
        <taxon>Alteromonadaceae</taxon>
        <taxon>Alishewanella</taxon>
    </lineage>
</organism>
<keyword evidence="4" id="KW-1185">Reference proteome</keyword>
<dbReference type="EMBL" id="ALAB01000039">
    <property type="protein sequence ID" value="EJI84119.1"/>
    <property type="molecule type" value="Genomic_DNA"/>
</dbReference>
<gene>
    <name evidence="3" type="ORF">AEST_29530</name>
</gene>
<comment type="caution">
    <text evidence="3">The sequence shown here is derived from an EMBL/GenBank/DDBJ whole genome shotgun (WGS) entry which is preliminary data.</text>
</comment>
<evidence type="ECO:0000313" key="4">
    <source>
        <dbReference type="Proteomes" id="UP000012043"/>
    </source>
</evidence>
<proteinExistence type="predicted"/>
<dbReference type="Proteomes" id="UP000012043">
    <property type="component" value="Unassembled WGS sequence"/>
</dbReference>
<dbReference type="RefSeq" id="WP_008609966.1">
    <property type="nucleotide sequence ID" value="NZ_ALAB01000039.1"/>
</dbReference>
<sequence length="343" mass="37967">MRVLFRADASIARGSGHIMRCLTLAKALQQRGAVCDFACRVESGHLIAWLQQQGFNVISLISEPLNEEHESQLLLAALQHDYRLLIVDHYQLTATFCQLLRQRCQYVMVIDDLANRALDCELLLDQNLLPDQHLRYQGLIPAHCRTLLGPKFALLRDEFYSASATPLANHLLISFGGSDADNLTSMAINALVMLKPRGITADIVIGANNPWRAMLQRQLANLPDVQLHIQTTSMATLMRKARLMLGAGGTTHWERSICGLPGLVVTVAENQQATTAYLNKLGACVWLGQAAEMSAEFFAEQLCYYLSQPALLDEIGRRAKNLVPDNAGTPLVVEQILNVVANR</sequence>
<reference evidence="3 4" key="1">
    <citation type="journal article" date="2012" name="J. Bacteriol.">
        <title>Genome Sequence of Pectin-Degrading Alishewanella aestuarii Strain B11T, Isolated from Tidal Flat Sediment.</title>
        <authorList>
            <person name="Jung J."/>
            <person name="Choi S."/>
            <person name="Chun J."/>
            <person name="Park W."/>
        </authorList>
    </citation>
    <scope>NUCLEOTIDE SEQUENCE [LARGE SCALE GENOMIC DNA]</scope>
    <source>
        <strain evidence="3 4">B11</strain>
    </source>
</reference>